<dbReference type="EMBL" id="KZ346534">
    <property type="protein sequence ID" value="PIO69747.1"/>
    <property type="molecule type" value="Genomic_DNA"/>
</dbReference>
<dbReference type="PANTHER" id="PTHR15192:SF8">
    <property type="entry name" value="FAD_NAD(P)-BINDING DOMAIN-CONTAINING PROTEIN"/>
    <property type="match status" value="1"/>
</dbReference>
<organism evidence="1 2">
    <name type="scientific">Teladorsagia circumcincta</name>
    <name type="common">Brown stomach worm</name>
    <name type="synonym">Ostertagia circumcincta</name>
    <dbReference type="NCBI Taxonomy" id="45464"/>
    <lineage>
        <taxon>Eukaryota</taxon>
        <taxon>Metazoa</taxon>
        <taxon>Ecdysozoa</taxon>
        <taxon>Nematoda</taxon>
        <taxon>Chromadorea</taxon>
        <taxon>Rhabditida</taxon>
        <taxon>Rhabditina</taxon>
        <taxon>Rhabditomorpha</taxon>
        <taxon>Strongyloidea</taxon>
        <taxon>Trichostrongylidae</taxon>
        <taxon>Teladorsagia</taxon>
    </lineage>
</organism>
<reference evidence="1 2" key="1">
    <citation type="submission" date="2015-09" db="EMBL/GenBank/DDBJ databases">
        <title>Draft genome of the parasitic nematode Teladorsagia circumcincta isolate WARC Sus (inbred).</title>
        <authorList>
            <person name="Mitreva M."/>
        </authorList>
    </citation>
    <scope>NUCLEOTIDE SEQUENCE [LARGE SCALE GENOMIC DNA]</scope>
    <source>
        <strain evidence="1 2">S</strain>
    </source>
</reference>
<dbReference type="OrthoDB" id="412005at2759"/>
<protein>
    <submittedName>
        <fullName evidence="1">Uncharacterized protein</fullName>
    </submittedName>
</protein>
<dbReference type="Proteomes" id="UP000230423">
    <property type="component" value="Unassembled WGS sequence"/>
</dbReference>
<gene>
    <name evidence="1" type="ORF">TELCIR_08416</name>
</gene>
<accession>A0A2G9UHL6</accession>
<name>A0A2G9UHL6_TELCI</name>
<dbReference type="AlphaFoldDB" id="A0A2G9UHL6"/>
<dbReference type="InterPro" id="IPR029731">
    <property type="entry name" value="OSGIN1/2"/>
</dbReference>
<feature type="non-terminal residue" evidence="1">
    <location>
        <position position="78"/>
    </location>
</feature>
<evidence type="ECO:0000313" key="2">
    <source>
        <dbReference type="Proteomes" id="UP000230423"/>
    </source>
</evidence>
<sequence>MYKKRTCIRNAVRVSLLEWVRLLKVWEQKEAIGNGPAGLSLSAFLSGVLPYYNPDKPHPDPLMNEKLLENLGQSLIDQ</sequence>
<keyword evidence="2" id="KW-1185">Reference proteome</keyword>
<evidence type="ECO:0000313" key="1">
    <source>
        <dbReference type="EMBL" id="PIO69747.1"/>
    </source>
</evidence>
<proteinExistence type="predicted"/>
<dbReference type="PANTHER" id="PTHR15192">
    <property type="entry name" value="PROTEIN CBG05349"/>
    <property type="match status" value="1"/>
</dbReference>